<proteinExistence type="predicted"/>
<comment type="caution">
    <text evidence="6">The sequence shown here is derived from an EMBL/GenBank/DDBJ whole genome shotgun (WGS) entry which is preliminary data.</text>
</comment>
<dbReference type="Pfam" id="PF00392">
    <property type="entry name" value="GntR"/>
    <property type="match status" value="1"/>
</dbReference>
<evidence type="ECO:0000256" key="1">
    <source>
        <dbReference type="ARBA" id="ARBA00023015"/>
    </source>
</evidence>
<organism evidence="6 7">
    <name type="scientific">Achromobacter aloeverae</name>
    <dbReference type="NCBI Taxonomy" id="1750518"/>
    <lineage>
        <taxon>Bacteria</taxon>
        <taxon>Pseudomonadati</taxon>
        <taxon>Pseudomonadota</taxon>
        <taxon>Betaproteobacteria</taxon>
        <taxon>Burkholderiales</taxon>
        <taxon>Alcaligenaceae</taxon>
        <taxon>Achromobacter</taxon>
    </lineage>
</organism>
<dbReference type="PANTHER" id="PTHR43537:SF39">
    <property type="entry name" value="HTH-TYPE TRANSCRIPTIONAL REGULATOR MCBR"/>
    <property type="match status" value="1"/>
</dbReference>
<dbReference type="PANTHER" id="PTHR43537">
    <property type="entry name" value="TRANSCRIPTIONAL REGULATOR, GNTR FAMILY"/>
    <property type="match status" value="1"/>
</dbReference>
<dbReference type="Gene3D" id="1.20.120.530">
    <property type="entry name" value="GntR ligand-binding domain-like"/>
    <property type="match status" value="1"/>
</dbReference>
<keyword evidence="2" id="KW-0238">DNA-binding</keyword>
<dbReference type="InterPro" id="IPR000524">
    <property type="entry name" value="Tscrpt_reg_HTH_GntR"/>
</dbReference>
<dbReference type="InterPro" id="IPR011711">
    <property type="entry name" value="GntR_C"/>
</dbReference>
<evidence type="ECO:0000313" key="6">
    <source>
        <dbReference type="EMBL" id="RXN91561.1"/>
    </source>
</evidence>
<keyword evidence="1" id="KW-0805">Transcription regulation</keyword>
<evidence type="ECO:0000313" key="7">
    <source>
        <dbReference type="Proteomes" id="UP000290849"/>
    </source>
</evidence>
<protein>
    <submittedName>
        <fullName evidence="6">GntR family transcriptional regulator</fullName>
    </submittedName>
</protein>
<dbReference type="CDD" id="cd07377">
    <property type="entry name" value="WHTH_GntR"/>
    <property type="match status" value="1"/>
</dbReference>
<name>A0A4Q1HM44_9BURK</name>
<evidence type="ECO:0000256" key="4">
    <source>
        <dbReference type="SAM" id="MobiDB-lite"/>
    </source>
</evidence>
<feature type="compositionally biased region" description="Basic residues" evidence="4">
    <location>
        <begin position="285"/>
        <end position="300"/>
    </location>
</feature>
<evidence type="ECO:0000259" key="5">
    <source>
        <dbReference type="PROSITE" id="PS50949"/>
    </source>
</evidence>
<dbReference type="Pfam" id="PF07729">
    <property type="entry name" value="FCD"/>
    <property type="match status" value="1"/>
</dbReference>
<dbReference type="Gene3D" id="1.10.10.10">
    <property type="entry name" value="Winged helix-like DNA-binding domain superfamily/Winged helix DNA-binding domain"/>
    <property type="match status" value="1"/>
</dbReference>
<accession>A0A4Q1HM44</accession>
<keyword evidence="7" id="KW-1185">Reference proteome</keyword>
<evidence type="ECO:0000256" key="2">
    <source>
        <dbReference type="ARBA" id="ARBA00023125"/>
    </source>
</evidence>
<dbReference type="Proteomes" id="UP000290849">
    <property type="component" value="Unassembled WGS sequence"/>
</dbReference>
<keyword evidence="3" id="KW-0804">Transcription</keyword>
<dbReference type="SUPFAM" id="SSF46785">
    <property type="entry name" value="Winged helix' DNA-binding domain"/>
    <property type="match status" value="1"/>
</dbReference>
<dbReference type="GO" id="GO:0003677">
    <property type="term" value="F:DNA binding"/>
    <property type="evidence" value="ECO:0007669"/>
    <property type="project" value="UniProtKB-KW"/>
</dbReference>
<dbReference type="InterPro" id="IPR008920">
    <property type="entry name" value="TF_FadR/GntR_C"/>
</dbReference>
<feature type="domain" description="HTH gntR-type" evidence="5">
    <location>
        <begin position="64"/>
        <end position="131"/>
    </location>
</feature>
<feature type="region of interest" description="Disordered" evidence="4">
    <location>
        <begin position="279"/>
        <end position="300"/>
    </location>
</feature>
<dbReference type="PROSITE" id="PS50949">
    <property type="entry name" value="HTH_GNTR"/>
    <property type="match status" value="1"/>
</dbReference>
<sequence>MVFLQPIPISVVLLGEAASPARTRSARGDASRRSPGGCVHPPYNTTTSHLPDTMAIEQPSVTRTSLTGQVYHTLRDRLMSGRFQPGERLKIKELAADLEVSETPVREAILLLANDGAIEMKAGYYFLTRRLSLAEYMEIRRLRLLLEPMAAVEALPHVDADFIADLERTHATLVRAEQEKDYPQAVQSNFDFHFLLYRRSGMGQLTDILERLWIQAGPLLNYLYPHGHPTYHGDHQHQQIIAAIKAGNPQALKTAVEQDLIEGGEQFINYLASIDGKDVEPVKKSSTKSVRRAPRKTARK</sequence>
<dbReference type="OrthoDB" id="7003764at2"/>
<dbReference type="SUPFAM" id="SSF48008">
    <property type="entry name" value="GntR ligand-binding domain-like"/>
    <property type="match status" value="1"/>
</dbReference>
<feature type="region of interest" description="Disordered" evidence="4">
    <location>
        <begin position="20"/>
        <end position="45"/>
    </location>
</feature>
<dbReference type="EMBL" id="PYAL01000002">
    <property type="protein sequence ID" value="RXN91561.1"/>
    <property type="molecule type" value="Genomic_DNA"/>
</dbReference>
<dbReference type="InterPro" id="IPR036388">
    <property type="entry name" value="WH-like_DNA-bd_sf"/>
</dbReference>
<dbReference type="InterPro" id="IPR036390">
    <property type="entry name" value="WH_DNA-bd_sf"/>
</dbReference>
<dbReference type="SMART" id="SM00345">
    <property type="entry name" value="HTH_GNTR"/>
    <property type="match status" value="1"/>
</dbReference>
<dbReference type="SMART" id="SM00895">
    <property type="entry name" value="FCD"/>
    <property type="match status" value="1"/>
</dbReference>
<dbReference type="AlphaFoldDB" id="A0A4Q1HM44"/>
<evidence type="ECO:0000256" key="3">
    <source>
        <dbReference type="ARBA" id="ARBA00023163"/>
    </source>
</evidence>
<reference evidence="6 7" key="1">
    <citation type="journal article" date="2017" name="Int. J. Syst. Evol. Microbiol.">
        <title>Achromobacter aloeverae sp. nov., isolated from the root of Aloe vera (L.) Burm.f.</title>
        <authorList>
            <person name="Kuncharoen N."/>
            <person name="Muramatsu Y."/>
            <person name="Shibata C."/>
            <person name="Kamakura Y."/>
            <person name="Nakagawa Y."/>
            <person name="Tanasupawat S."/>
        </authorList>
    </citation>
    <scope>NUCLEOTIDE SEQUENCE [LARGE SCALE GENOMIC DNA]</scope>
    <source>
        <strain evidence="6 7">AVA-1</strain>
    </source>
</reference>
<dbReference type="GO" id="GO:0003700">
    <property type="term" value="F:DNA-binding transcription factor activity"/>
    <property type="evidence" value="ECO:0007669"/>
    <property type="project" value="InterPro"/>
</dbReference>
<gene>
    <name evidence="6" type="ORF">C7R54_10555</name>
</gene>